<dbReference type="Gene3D" id="3.10.120.10">
    <property type="entry name" value="Cytochrome b5-like heme/steroid binding domain"/>
    <property type="match status" value="1"/>
</dbReference>
<evidence type="ECO:0000256" key="4">
    <source>
        <dbReference type="ARBA" id="ARBA00038168"/>
    </source>
</evidence>
<organism evidence="7">
    <name type="scientific">Chrysotila carterae</name>
    <name type="common">Marine alga</name>
    <name type="synonym">Syracosphaera carterae</name>
    <dbReference type="NCBI Taxonomy" id="13221"/>
    <lineage>
        <taxon>Eukaryota</taxon>
        <taxon>Haptista</taxon>
        <taxon>Haptophyta</taxon>
        <taxon>Prymnesiophyceae</taxon>
        <taxon>Isochrysidales</taxon>
        <taxon>Isochrysidaceae</taxon>
        <taxon>Chrysotila</taxon>
    </lineage>
</organism>
<reference evidence="7" key="1">
    <citation type="submission" date="2021-01" db="EMBL/GenBank/DDBJ databases">
        <authorList>
            <person name="Corre E."/>
            <person name="Pelletier E."/>
            <person name="Niang G."/>
            <person name="Scheremetjew M."/>
            <person name="Finn R."/>
            <person name="Kale V."/>
            <person name="Holt S."/>
            <person name="Cochrane G."/>
            <person name="Meng A."/>
            <person name="Brown T."/>
            <person name="Cohen L."/>
        </authorList>
    </citation>
    <scope>NUCLEOTIDE SEQUENCE</scope>
    <source>
        <strain evidence="7">CCMP645</strain>
    </source>
</reference>
<evidence type="ECO:0000256" key="1">
    <source>
        <dbReference type="ARBA" id="ARBA00022617"/>
    </source>
</evidence>
<dbReference type="PROSITE" id="PS50255">
    <property type="entry name" value="CYTOCHROME_B5_2"/>
    <property type="match status" value="1"/>
</dbReference>
<evidence type="ECO:0000256" key="3">
    <source>
        <dbReference type="ARBA" id="ARBA00023004"/>
    </source>
</evidence>
<accession>A0A7S4AY52</accession>
<evidence type="ECO:0000256" key="2">
    <source>
        <dbReference type="ARBA" id="ARBA00022723"/>
    </source>
</evidence>
<dbReference type="SMART" id="SM01117">
    <property type="entry name" value="Cyt-b5"/>
    <property type="match status" value="1"/>
</dbReference>
<dbReference type="PANTHER" id="PTHR19359">
    <property type="entry name" value="CYTOCHROME B5"/>
    <property type="match status" value="1"/>
</dbReference>
<feature type="region of interest" description="Disordered" evidence="5">
    <location>
        <begin position="172"/>
        <end position="197"/>
    </location>
</feature>
<dbReference type="SUPFAM" id="SSF55856">
    <property type="entry name" value="Cytochrome b5-like heme/steroid binding domain"/>
    <property type="match status" value="1"/>
</dbReference>
<keyword evidence="1" id="KW-0349">Heme</keyword>
<dbReference type="InterPro" id="IPR001199">
    <property type="entry name" value="Cyt_B5-like_heme/steroid-bd"/>
</dbReference>
<keyword evidence="2" id="KW-0479">Metal-binding</keyword>
<feature type="compositionally biased region" description="Low complexity" evidence="5">
    <location>
        <begin position="172"/>
        <end position="181"/>
    </location>
</feature>
<feature type="domain" description="Cytochrome b5 heme-binding" evidence="6">
    <location>
        <begin position="209"/>
        <end position="283"/>
    </location>
</feature>
<dbReference type="Pfam" id="PF00173">
    <property type="entry name" value="Cyt-b5"/>
    <property type="match status" value="1"/>
</dbReference>
<dbReference type="AlphaFoldDB" id="A0A7S4AY52"/>
<dbReference type="InterPro" id="IPR036400">
    <property type="entry name" value="Cyt_B5-like_heme/steroid_sf"/>
</dbReference>
<name>A0A7S4AY52_CHRCT</name>
<evidence type="ECO:0000259" key="6">
    <source>
        <dbReference type="PROSITE" id="PS50255"/>
    </source>
</evidence>
<dbReference type="GO" id="GO:0016020">
    <property type="term" value="C:membrane"/>
    <property type="evidence" value="ECO:0007669"/>
    <property type="project" value="TreeGrafter"/>
</dbReference>
<evidence type="ECO:0000313" key="7">
    <source>
        <dbReference type="EMBL" id="CAE0747486.1"/>
    </source>
</evidence>
<evidence type="ECO:0000256" key="5">
    <source>
        <dbReference type="SAM" id="MobiDB-lite"/>
    </source>
</evidence>
<keyword evidence="3" id="KW-0408">Iron</keyword>
<gene>
    <name evidence="7" type="ORF">PCAR00345_LOCUS68</name>
</gene>
<sequence length="291" mass="31446">MNLHHDHPSELCSSDKSEVFEECTCRTGDCKCGGLFLNERPLALHMLPQVTTTCECNSKENLLRDGYQDLSAAGASSALALLDDKLVEKRRKHILPEDDACCCSHLGTLRQRQGSLSSLKGELSALQFGDESDSQAGALHATANAILLGERDGLSLTGIRREGDELANASTVVRTSSTTSTDGRASPAPVSKAPEPLASSAIDNRGRRSKYFSREEVALHNKPNDCWLIAHGRVYDVTSILATHPAGMKSIMRHAGTDSTTDFDFHSANGRKLWAPLLVGYVDDGKHCVIS</sequence>
<proteinExistence type="inferred from homology"/>
<dbReference type="InterPro" id="IPR050668">
    <property type="entry name" value="Cytochrome_b5"/>
</dbReference>
<dbReference type="GO" id="GO:0046872">
    <property type="term" value="F:metal ion binding"/>
    <property type="evidence" value="ECO:0007669"/>
    <property type="project" value="UniProtKB-KW"/>
</dbReference>
<comment type="similarity">
    <text evidence="4">Belongs to the cytochrome b5 family.</text>
</comment>
<dbReference type="GO" id="GO:0020037">
    <property type="term" value="F:heme binding"/>
    <property type="evidence" value="ECO:0007669"/>
    <property type="project" value="TreeGrafter"/>
</dbReference>
<dbReference type="EMBL" id="HBIZ01000105">
    <property type="protein sequence ID" value="CAE0747486.1"/>
    <property type="molecule type" value="Transcribed_RNA"/>
</dbReference>
<protein>
    <recommendedName>
        <fullName evidence="6">Cytochrome b5 heme-binding domain-containing protein</fullName>
    </recommendedName>
</protein>